<protein>
    <submittedName>
        <fullName evidence="1">Uncharacterized protein</fullName>
    </submittedName>
</protein>
<comment type="caution">
    <text evidence="1">The sequence shown here is derived from an EMBL/GenBank/DDBJ whole genome shotgun (WGS) entry which is preliminary data.</text>
</comment>
<keyword evidence="2" id="KW-1185">Reference proteome</keyword>
<evidence type="ECO:0000313" key="1">
    <source>
        <dbReference type="EMBL" id="KAJ4440569.1"/>
    </source>
</evidence>
<sequence>MPSTWPGIEPATLGIEGQRYTNLPTRRFIFCLLFNITLEKVIRDAGINTWGTILYREIQKVRSTGKLTAFSKKQIWIACTPVDTVMLVNSSVQLKLCLIGPNNFPYEGLILLHHVPKPRPVLHSPGSYSFNARKCLGMKTFNFSALKIRRTLVLLIPVSRAHCFVDFCGEYSKRSKTKAEDSRSPRSALVNIAYDTMSLKFVTNTCNC</sequence>
<dbReference type="EMBL" id="JAJSOF020000017">
    <property type="protein sequence ID" value="KAJ4440569.1"/>
    <property type="molecule type" value="Genomic_DNA"/>
</dbReference>
<reference evidence="1 2" key="1">
    <citation type="journal article" date="2022" name="Allergy">
        <title>Genome assembly and annotation of Periplaneta americana reveal a comprehensive cockroach allergen profile.</title>
        <authorList>
            <person name="Wang L."/>
            <person name="Xiong Q."/>
            <person name="Saelim N."/>
            <person name="Wang L."/>
            <person name="Nong W."/>
            <person name="Wan A.T."/>
            <person name="Shi M."/>
            <person name="Liu X."/>
            <person name="Cao Q."/>
            <person name="Hui J.H.L."/>
            <person name="Sookrung N."/>
            <person name="Leung T.F."/>
            <person name="Tungtrongchitr A."/>
            <person name="Tsui S.K.W."/>
        </authorList>
    </citation>
    <scope>NUCLEOTIDE SEQUENCE [LARGE SCALE GENOMIC DNA]</scope>
    <source>
        <strain evidence="1">PWHHKU_190912</strain>
    </source>
</reference>
<accession>A0ABQ8T3D4</accession>
<evidence type="ECO:0000313" key="2">
    <source>
        <dbReference type="Proteomes" id="UP001148838"/>
    </source>
</evidence>
<dbReference type="Proteomes" id="UP001148838">
    <property type="component" value="Unassembled WGS sequence"/>
</dbReference>
<proteinExistence type="predicted"/>
<organism evidence="1 2">
    <name type="scientific">Periplaneta americana</name>
    <name type="common">American cockroach</name>
    <name type="synonym">Blatta americana</name>
    <dbReference type="NCBI Taxonomy" id="6978"/>
    <lineage>
        <taxon>Eukaryota</taxon>
        <taxon>Metazoa</taxon>
        <taxon>Ecdysozoa</taxon>
        <taxon>Arthropoda</taxon>
        <taxon>Hexapoda</taxon>
        <taxon>Insecta</taxon>
        <taxon>Pterygota</taxon>
        <taxon>Neoptera</taxon>
        <taxon>Polyneoptera</taxon>
        <taxon>Dictyoptera</taxon>
        <taxon>Blattodea</taxon>
        <taxon>Blattoidea</taxon>
        <taxon>Blattidae</taxon>
        <taxon>Blattinae</taxon>
        <taxon>Periplaneta</taxon>
    </lineage>
</organism>
<name>A0ABQ8T3D4_PERAM</name>
<gene>
    <name evidence="1" type="ORF">ANN_08714</name>
</gene>